<organism evidence="3 4">
    <name type="scientific">Tahibacter harae</name>
    <dbReference type="NCBI Taxonomy" id="2963937"/>
    <lineage>
        <taxon>Bacteria</taxon>
        <taxon>Pseudomonadati</taxon>
        <taxon>Pseudomonadota</taxon>
        <taxon>Gammaproteobacteria</taxon>
        <taxon>Lysobacterales</taxon>
        <taxon>Rhodanobacteraceae</taxon>
        <taxon>Tahibacter</taxon>
    </lineage>
</organism>
<dbReference type="EMBL" id="JANFQO010000021">
    <property type="protein sequence ID" value="MCQ4166773.1"/>
    <property type="molecule type" value="Genomic_DNA"/>
</dbReference>
<feature type="signal peptide" evidence="2">
    <location>
        <begin position="1"/>
        <end position="22"/>
    </location>
</feature>
<evidence type="ECO:0000256" key="2">
    <source>
        <dbReference type="SAM" id="SignalP"/>
    </source>
</evidence>
<dbReference type="RefSeq" id="WP_255915963.1">
    <property type="nucleotide sequence ID" value="NZ_JANFQO010000021.1"/>
</dbReference>
<name>A0ABT1QWV6_9GAMM</name>
<evidence type="ECO:0000313" key="3">
    <source>
        <dbReference type="EMBL" id="MCQ4166773.1"/>
    </source>
</evidence>
<accession>A0ABT1QWV6</accession>
<feature type="region of interest" description="Disordered" evidence="1">
    <location>
        <begin position="130"/>
        <end position="153"/>
    </location>
</feature>
<gene>
    <name evidence="3" type="ORF">NM961_18835</name>
</gene>
<keyword evidence="2" id="KW-0732">Signal</keyword>
<comment type="caution">
    <text evidence="3">The sequence shown here is derived from an EMBL/GenBank/DDBJ whole genome shotgun (WGS) entry which is preliminary data.</text>
</comment>
<evidence type="ECO:0000256" key="1">
    <source>
        <dbReference type="SAM" id="MobiDB-lite"/>
    </source>
</evidence>
<dbReference type="Pfam" id="PF11259">
    <property type="entry name" value="DUF3060"/>
    <property type="match status" value="1"/>
</dbReference>
<dbReference type="Proteomes" id="UP001165498">
    <property type="component" value="Unassembled WGS sequence"/>
</dbReference>
<feature type="chain" id="PRO_5045446279" evidence="2">
    <location>
        <begin position="23"/>
        <end position="153"/>
    </location>
</feature>
<sequence length="153" mass="15864">MRRFHLPLSCALLALAVLPAWAGTLTDPASGATCTDGQDVLITRDGFSTVLEGACGTITVRASKGSVNVDEAKAIQVIGSGVTVLNQKTQSLTVDGSDNTLNMTEVGAAVVAGDRNLLLGTDYGRVHFRGKDNTVNSSNKPETVDEGSGNKVM</sequence>
<dbReference type="InterPro" id="IPR021417">
    <property type="entry name" value="DUF3060"/>
</dbReference>
<proteinExistence type="predicted"/>
<reference evidence="3" key="1">
    <citation type="submission" date="2022-07" db="EMBL/GenBank/DDBJ databases">
        <title>Tahibacter sp., a new gammaproteobacterium isolated from the silt sample collected at pig farm.</title>
        <authorList>
            <person name="Chen H."/>
        </authorList>
    </citation>
    <scope>NUCLEOTIDE SEQUENCE</scope>
    <source>
        <strain evidence="3">P2K</strain>
    </source>
</reference>
<keyword evidence="4" id="KW-1185">Reference proteome</keyword>
<protein>
    <submittedName>
        <fullName evidence="3">DUF3060 domain-containing protein</fullName>
    </submittedName>
</protein>
<evidence type="ECO:0000313" key="4">
    <source>
        <dbReference type="Proteomes" id="UP001165498"/>
    </source>
</evidence>